<dbReference type="GO" id="GO:0003924">
    <property type="term" value="F:GTPase activity"/>
    <property type="evidence" value="ECO:0007669"/>
    <property type="project" value="InterPro"/>
</dbReference>
<dbReference type="NCBIfam" id="TIGR00484">
    <property type="entry name" value="EF-G"/>
    <property type="match status" value="1"/>
</dbReference>
<proteinExistence type="inferred from homology"/>
<dbReference type="CDD" id="cd04088">
    <property type="entry name" value="EFG_mtEFG_II"/>
    <property type="match status" value="1"/>
</dbReference>
<dbReference type="HAMAP" id="MF_00054_B">
    <property type="entry name" value="EF_G_EF_2_B"/>
    <property type="match status" value="1"/>
</dbReference>
<dbReference type="InterPro" id="IPR020568">
    <property type="entry name" value="Ribosomal_Su5_D2-typ_SF"/>
</dbReference>
<feature type="domain" description="Tr-type G" evidence="8">
    <location>
        <begin position="16"/>
        <end position="291"/>
    </location>
</feature>
<evidence type="ECO:0000313" key="9">
    <source>
        <dbReference type="EMBL" id="KKQ50138.1"/>
    </source>
</evidence>
<sequence>MADAIQVTKNRIVNMDKVRNIGIIAHIDGGKTTTTERLLFYTGKIHKIGSVDEGTTTTDSMVQEKERGITIQSACITTFFKSYRINIIDTPGHVDFTAEVERSLRVLDGAIMIFDGNAGVQAQSETVWRQADKYQVPRLAFVNKMDKVGASFQGTLDSINQKLRCPIVPVVLPIGEEHAFMGVIDLMEMKMIVYDKDEEGMEFTTKDVTPEYLDAATKARATMVEKIAGEDETLMEKFLNDQDISVPELKAVLRKATIDRRLFPVFCGAAWRNKGIHPILDAIVDYLPSPIDLPPTEGFDVVSNEKLYRKPENSEPFSGLLFKVQSDPHVGTLSYVRIYSGTVKTGQEVYNATKQKSERIGRLLLMHADKREGIEEGYAGEIIACIGLKESITGDSLCDKNHPISLSPIQFSEPVISLSIEPETADDQEKMGAALNRLTSEDPTFRVSYNHETGQTIIAGMGELYLEIIVDRLKREFGVAVKTGAPQVAYRETISAPADGEGKYIHQSGGHGQYGHCKVRVEPKNRGEGIEFVNAIKGGVIPANFVPAIEKGVRETLAKGIIAGYPCTDIKISVYDGSYHEVDSSEAAFKLAGSYAIKDAFGLARPLILEPIMKFEVATPSEFLGTVIGDLSSRRGQIAGTTDAFGFSTIDATIPLEAVRGYATVIRSLTQGRGSFYMEPSHYDPVPREIQERLTIKTTDKKE</sequence>
<dbReference type="Gene3D" id="3.30.70.240">
    <property type="match status" value="1"/>
</dbReference>
<dbReference type="InterPro" id="IPR047872">
    <property type="entry name" value="EFG_IV"/>
</dbReference>
<dbReference type="InterPro" id="IPR004540">
    <property type="entry name" value="Transl_elong_EFG/EF2"/>
</dbReference>
<dbReference type="CDD" id="cd16262">
    <property type="entry name" value="EFG_III"/>
    <property type="match status" value="1"/>
</dbReference>
<dbReference type="Pfam" id="PF03144">
    <property type="entry name" value="GTP_EFTU_D2"/>
    <property type="match status" value="1"/>
</dbReference>
<evidence type="ECO:0000256" key="4">
    <source>
        <dbReference type="ARBA" id="ARBA00022917"/>
    </source>
</evidence>
<evidence type="ECO:0000259" key="8">
    <source>
        <dbReference type="PROSITE" id="PS51722"/>
    </source>
</evidence>
<accession>A0A0G0I4A6</accession>
<comment type="caution">
    <text evidence="6">Lacks conserved residue(s) required for the propagation of feature annotation.</text>
</comment>
<dbReference type="SUPFAM" id="SSF50447">
    <property type="entry name" value="Translation proteins"/>
    <property type="match status" value="1"/>
</dbReference>
<dbReference type="Pfam" id="PF00009">
    <property type="entry name" value="GTP_EFTU"/>
    <property type="match status" value="1"/>
</dbReference>
<dbReference type="SMART" id="SM00838">
    <property type="entry name" value="EFG_C"/>
    <property type="match status" value="1"/>
</dbReference>
<dbReference type="FunFam" id="3.30.70.240:FF:000001">
    <property type="entry name" value="Elongation factor G"/>
    <property type="match status" value="1"/>
</dbReference>
<dbReference type="Gene3D" id="2.40.30.10">
    <property type="entry name" value="Translation factors"/>
    <property type="match status" value="1"/>
</dbReference>
<evidence type="ECO:0000313" key="10">
    <source>
        <dbReference type="Proteomes" id="UP000034231"/>
    </source>
</evidence>
<dbReference type="Pfam" id="PF03764">
    <property type="entry name" value="EFG_IV"/>
    <property type="match status" value="1"/>
</dbReference>
<dbReference type="Gene3D" id="3.30.70.870">
    <property type="entry name" value="Elongation Factor G (Translational Gtpase), domain 3"/>
    <property type="match status" value="1"/>
</dbReference>
<protein>
    <recommendedName>
        <fullName evidence="6 7">Elongation factor G</fullName>
        <shortName evidence="6">EF-G</shortName>
    </recommendedName>
</protein>
<dbReference type="CDD" id="cd01886">
    <property type="entry name" value="EF-G"/>
    <property type="match status" value="1"/>
</dbReference>
<dbReference type="FunFam" id="3.40.50.300:FF:000029">
    <property type="entry name" value="Elongation factor G"/>
    <property type="match status" value="1"/>
</dbReference>
<evidence type="ECO:0000256" key="1">
    <source>
        <dbReference type="ARBA" id="ARBA00005870"/>
    </source>
</evidence>
<dbReference type="GO" id="GO:0005525">
    <property type="term" value="F:GTP binding"/>
    <property type="evidence" value="ECO:0007669"/>
    <property type="project" value="UniProtKB-UniRule"/>
</dbReference>
<keyword evidence="4 6" id="KW-0648">Protein biosynthesis</keyword>
<dbReference type="SUPFAM" id="SSF52540">
    <property type="entry name" value="P-loop containing nucleoside triphosphate hydrolases"/>
    <property type="match status" value="1"/>
</dbReference>
<dbReference type="SUPFAM" id="SSF54980">
    <property type="entry name" value="EF-G C-terminal domain-like"/>
    <property type="match status" value="2"/>
</dbReference>
<dbReference type="InterPro" id="IPR041095">
    <property type="entry name" value="EFG_II"/>
</dbReference>
<reference evidence="9 10" key="1">
    <citation type="journal article" date="2015" name="Nature">
        <title>rRNA introns, odd ribosomes, and small enigmatic genomes across a large radiation of phyla.</title>
        <authorList>
            <person name="Brown C.T."/>
            <person name="Hug L.A."/>
            <person name="Thomas B.C."/>
            <person name="Sharon I."/>
            <person name="Castelle C.J."/>
            <person name="Singh A."/>
            <person name="Wilkins M.J."/>
            <person name="Williams K.H."/>
            <person name="Banfield J.F."/>
        </authorList>
    </citation>
    <scope>NUCLEOTIDE SEQUENCE [LARGE SCALE GENOMIC DNA]</scope>
</reference>
<feature type="binding site" evidence="6">
    <location>
        <begin position="89"/>
        <end position="93"/>
    </location>
    <ligand>
        <name>GTP</name>
        <dbReference type="ChEBI" id="CHEBI:37565"/>
    </ligand>
</feature>
<dbReference type="GO" id="GO:0003746">
    <property type="term" value="F:translation elongation factor activity"/>
    <property type="evidence" value="ECO:0007669"/>
    <property type="project" value="UniProtKB-UniRule"/>
</dbReference>
<dbReference type="Gene3D" id="3.40.50.300">
    <property type="entry name" value="P-loop containing nucleotide triphosphate hydrolases"/>
    <property type="match status" value="1"/>
</dbReference>
<dbReference type="CDD" id="cd01434">
    <property type="entry name" value="EFG_mtEFG1_IV"/>
    <property type="match status" value="1"/>
</dbReference>
<dbReference type="FunFam" id="2.40.30.10:FF:000006">
    <property type="entry name" value="Elongation factor G"/>
    <property type="match status" value="1"/>
</dbReference>
<evidence type="ECO:0000256" key="7">
    <source>
        <dbReference type="NCBIfam" id="TIGR00484"/>
    </source>
</evidence>
<evidence type="ECO:0000256" key="3">
    <source>
        <dbReference type="ARBA" id="ARBA00022768"/>
    </source>
</evidence>
<dbReference type="PROSITE" id="PS51722">
    <property type="entry name" value="G_TR_2"/>
    <property type="match status" value="1"/>
</dbReference>
<comment type="subcellular location">
    <subcellularLocation>
        <location evidence="6">Cytoplasm</location>
    </subcellularLocation>
</comment>
<dbReference type="Pfam" id="PF14492">
    <property type="entry name" value="EFG_III"/>
    <property type="match status" value="1"/>
</dbReference>
<dbReference type="SUPFAM" id="SSF54211">
    <property type="entry name" value="Ribosomal protein S5 domain 2-like"/>
    <property type="match status" value="1"/>
</dbReference>
<dbReference type="InterPro" id="IPR035649">
    <property type="entry name" value="EFG_V"/>
</dbReference>
<comment type="caution">
    <text evidence="9">The sequence shown here is derived from an EMBL/GenBank/DDBJ whole genome shotgun (WGS) entry which is preliminary data.</text>
</comment>
<dbReference type="PATRIC" id="fig|1618488.3.peg.440"/>
<dbReference type="PRINTS" id="PR00315">
    <property type="entry name" value="ELONGATNFCT"/>
</dbReference>
<dbReference type="FunFam" id="3.30.70.870:FF:000001">
    <property type="entry name" value="Elongation factor G"/>
    <property type="match status" value="1"/>
</dbReference>
<dbReference type="InterPro" id="IPR005225">
    <property type="entry name" value="Small_GTP-bd"/>
</dbReference>
<dbReference type="InterPro" id="IPR014721">
    <property type="entry name" value="Ribsml_uS5_D2-typ_fold_subgr"/>
</dbReference>
<dbReference type="InterPro" id="IPR009000">
    <property type="entry name" value="Transl_B-barrel_sf"/>
</dbReference>
<dbReference type="Proteomes" id="UP000034231">
    <property type="component" value="Unassembled WGS sequence"/>
</dbReference>
<comment type="function">
    <text evidence="6">Catalyzes the GTP-dependent ribosomal translocation step during translation elongation. During this step, the ribosome changes from the pre-translocational (PRE) to the post-translocational (POST) state as the newly formed A-site-bound peptidyl-tRNA and P-site-bound deacylated tRNA move to the P and E sites, respectively. Catalyzes the coordinated movement of the two tRNA molecules, the mRNA and conformational changes in the ribosome.</text>
</comment>
<dbReference type="InterPro" id="IPR005517">
    <property type="entry name" value="Transl_elong_EFG/EF2_IV"/>
</dbReference>
<dbReference type="Gene3D" id="3.30.230.10">
    <property type="match status" value="1"/>
</dbReference>
<evidence type="ECO:0000256" key="5">
    <source>
        <dbReference type="ARBA" id="ARBA00023134"/>
    </source>
</evidence>
<keyword evidence="6" id="KW-0963">Cytoplasm</keyword>
<gene>
    <name evidence="6" type="primary">fusA</name>
    <name evidence="9" type="ORF">US68_C0008G0023</name>
</gene>
<dbReference type="InterPro" id="IPR004161">
    <property type="entry name" value="EFTu-like_2"/>
</dbReference>
<dbReference type="InterPro" id="IPR009022">
    <property type="entry name" value="EFG_III"/>
</dbReference>
<dbReference type="Pfam" id="PF00679">
    <property type="entry name" value="EFG_C"/>
    <property type="match status" value="1"/>
</dbReference>
<evidence type="ECO:0000256" key="2">
    <source>
        <dbReference type="ARBA" id="ARBA00022741"/>
    </source>
</evidence>
<dbReference type="NCBIfam" id="TIGR00231">
    <property type="entry name" value="small_GTP"/>
    <property type="match status" value="1"/>
</dbReference>
<dbReference type="PANTHER" id="PTHR43261:SF1">
    <property type="entry name" value="RIBOSOME-RELEASING FACTOR 2, MITOCHONDRIAL"/>
    <property type="match status" value="1"/>
</dbReference>
<dbReference type="SMART" id="SM00889">
    <property type="entry name" value="EFG_IV"/>
    <property type="match status" value="1"/>
</dbReference>
<dbReference type="InterPro" id="IPR000795">
    <property type="entry name" value="T_Tr_GTP-bd_dom"/>
</dbReference>
<dbReference type="FunFam" id="3.30.230.10:FF:000003">
    <property type="entry name" value="Elongation factor G"/>
    <property type="match status" value="1"/>
</dbReference>
<dbReference type="GO" id="GO:0032790">
    <property type="term" value="P:ribosome disassembly"/>
    <property type="evidence" value="ECO:0007669"/>
    <property type="project" value="TreeGrafter"/>
</dbReference>
<dbReference type="AlphaFoldDB" id="A0A0G0I4A6"/>
<dbReference type="GO" id="GO:0005737">
    <property type="term" value="C:cytoplasm"/>
    <property type="evidence" value="ECO:0007669"/>
    <property type="project" value="UniProtKB-SubCell"/>
</dbReference>
<comment type="similarity">
    <text evidence="1 6">Belongs to the TRAFAC class translation factor GTPase superfamily. Classic translation factor GTPase family. EF-G/EF-2 subfamily.</text>
</comment>
<dbReference type="EMBL" id="LBTX01000008">
    <property type="protein sequence ID" value="KKQ50138.1"/>
    <property type="molecule type" value="Genomic_DNA"/>
</dbReference>
<keyword evidence="2 6" id="KW-0547">Nucleotide-binding</keyword>
<dbReference type="NCBIfam" id="NF009381">
    <property type="entry name" value="PRK12740.1-5"/>
    <property type="match status" value="1"/>
</dbReference>
<name>A0A0G0I4A6_9BACT</name>
<dbReference type="InterPro" id="IPR035647">
    <property type="entry name" value="EFG_III/V"/>
</dbReference>
<keyword evidence="5 6" id="KW-0342">GTP-binding</keyword>
<feature type="binding site" evidence="6">
    <location>
        <begin position="143"/>
        <end position="146"/>
    </location>
    <ligand>
        <name>GTP</name>
        <dbReference type="ChEBI" id="CHEBI:37565"/>
    </ligand>
</feature>
<dbReference type="PANTHER" id="PTHR43261">
    <property type="entry name" value="TRANSLATION ELONGATION FACTOR G-RELATED"/>
    <property type="match status" value="1"/>
</dbReference>
<organism evidence="9 10">
    <name type="scientific">Candidatus Shapirobacteria bacterium GW2011_GWE1_38_10</name>
    <dbReference type="NCBI Taxonomy" id="1618488"/>
    <lineage>
        <taxon>Bacteria</taxon>
        <taxon>Candidatus Shapironibacteriota</taxon>
    </lineage>
</organism>
<dbReference type="InterPro" id="IPR027417">
    <property type="entry name" value="P-loop_NTPase"/>
</dbReference>
<dbReference type="InterPro" id="IPR000640">
    <property type="entry name" value="EFG_V-like"/>
</dbReference>
<dbReference type="CDD" id="cd03713">
    <property type="entry name" value="EFG_mtEFG_C"/>
    <property type="match status" value="1"/>
</dbReference>
<dbReference type="InterPro" id="IPR031157">
    <property type="entry name" value="G_TR_CS"/>
</dbReference>
<evidence type="ECO:0000256" key="6">
    <source>
        <dbReference type="HAMAP-Rule" id="MF_00054"/>
    </source>
</evidence>
<dbReference type="PROSITE" id="PS00301">
    <property type="entry name" value="G_TR_1"/>
    <property type="match status" value="1"/>
</dbReference>
<keyword evidence="3 6" id="KW-0251">Elongation factor</keyword>